<evidence type="ECO:0000313" key="3">
    <source>
        <dbReference type="Proteomes" id="UP000001423"/>
    </source>
</evidence>
<reference evidence="2 3" key="1">
    <citation type="journal article" date="2003" name="Nature">
        <title>Genome divergence in two Prochlorococcus ecotypes reflects oceanic niche differentiation.</title>
        <authorList>
            <person name="Rocap G."/>
            <person name="Larimer F.W."/>
            <person name="Lamerdin J.E."/>
            <person name="Malfatti S."/>
            <person name="Chain P."/>
            <person name="Ahlgren N.A."/>
            <person name="Arellano A."/>
            <person name="Coleman M."/>
            <person name="Hauser L."/>
            <person name="Hess W.R."/>
            <person name="Johnson Z.I."/>
            <person name="Land M.L."/>
            <person name="Lindell D."/>
            <person name="Post A.F."/>
            <person name="Regala W."/>
            <person name="Shah M."/>
            <person name="Shaw S.L."/>
            <person name="Steglich C."/>
            <person name="Sullivan M.B."/>
            <person name="Ting C.S."/>
            <person name="Tolonen A."/>
            <person name="Webb E.A."/>
            <person name="Zinser E.R."/>
            <person name="Chisholm S.W."/>
        </authorList>
    </citation>
    <scope>NUCLEOTIDE SEQUENCE [LARGE SCALE GENOMIC DNA]</scope>
    <source>
        <strain evidence="3">MIT 9313</strain>
    </source>
</reference>
<dbReference type="HOGENOM" id="CLU_158613_2_0_3"/>
<evidence type="ECO:0000313" key="2">
    <source>
        <dbReference type="EMBL" id="CAE21013.1"/>
    </source>
</evidence>
<dbReference type="NCBIfam" id="TIGR03798">
    <property type="entry name" value="leader_Nif11"/>
    <property type="match status" value="1"/>
</dbReference>
<dbReference type="Pfam" id="PF07862">
    <property type="entry name" value="Nif11"/>
    <property type="match status" value="1"/>
</dbReference>
<dbReference type="AlphaFoldDB" id="Q7V7B2"/>
<dbReference type="EMBL" id="BX548175">
    <property type="protein sequence ID" value="CAE21013.1"/>
    <property type="molecule type" value="Genomic_DNA"/>
</dbReference>
<dbReference type="Proteomes" id="UP000001423">
    <property type="component" value="Chromosome"/>
</dbReference>
<sequence>MLLAEETIELSIPFFQMSEEQLKAFLEKVKADTSLQEKLKAAADSDAVLVIAKDAGFSISADDLKNAQSEISEEELESVAGGAGVTEATIDAGGGCTFNPCCR</sequence>
<dbReference type="InterPro" id="IPR022516">
    <property type="entry name" value="CHP03798_Ocin"/>
</dbReference>
<proteinExistence type="predicted"/>
<accession>Q7V7B2</accession>
<gene>
    <name evidence="2" type="ordered locus">PMT_0838</name>
</gene>
<protein>
    <submittedName>
        <fullName evidence="2">Possible SAP domain</fullName>
    </submittedName>
</protein>
<keyword evidence="3" id="KW-1185">Reference proteome</keyword>
<dbReference type="KEGG" id="pmt:PMT_0838"/>
<name>Q7V7B2_PROMM</name>
<dbReference type="eggNOG" id="ENOG5033HM6">
    <property type="taxonomic scope" value="Bacteria"/>
</dbReference>
<feature type="domain" description="Nif11" evidence="1">
    <location>
        <begin position="17"/>
        <end position="64"/>
    </location>
</feature>
<organism evidence="2 3">
    <name type="scientific">Prochlorococcus marinus (strain MIT 9313)</name>
    <dbReference type="NCBI Taxonomy" id="74547"/>
    <lineage>
        <taxon>Bacteria</taxon>
        <taxon>Bacillati</taxon>
        <taxon>Cyanobacteriota</taxon>
        <taxon>Cyanophyceae</taxon>
        <taxon>Synechococcales</taxon>
        <taxon>Prochlorococcaceae</taxon>
        <taxon>Prochlorococcus</taxon>
    </lineage>
</organism>
<dbReference type="InterPro" id="IPR012903">
    <property type="entry name" value="Nif11"/>
</dbReference>
<evidence type="ECO:0000259" key="1">
    <source>
        <dbReference type="Pfam" id="PF07862"/>
    </source>
</evidence>